<comment type="similarity">
    <text evidence="1 3">Belongs to the tRNA nucleotidyltransferase/poly(A) polymerase family.</text>
</comment>
<evidence type="ECO:0000256" key="1">
    <source>
        <dbReference type="ARBA" id="ARBA00007265"/>
    </source>
</evidence>
<evidence type="ECO:0000259" key="4">
    <source>
        <dbReference type="Pfam" id="PF01743"/>
    </source>
</evidence>
<dbReference type="InterPro" id="IPR002646">
    <property type="entry name" value="PolA_pol_head_dom"/>
</dbReference>
<evidence type="ECO:0000313" key="6">
    <source>
        <dbReference type="Proteomes" id="UP000823775"/>
    </source>
</evidence>
<keyword evidence="3" id="KW-0694">RNA-binding</keyword>
<feature type="domain" description="Poly A polymerase head" evidence="4">
    <location>
        <begin position="93"/>
        <end position="219"/>
    </location>
</feature>
<dbReference type="PANTHER" id="PTHR43051:SF1">
    <property type="entry name" value="POLYNUCLEOTIDE ADENYLYLTRANSFERASE FAMILY PROTEIN"/>
    <property type="match status" value="1"/>
</dbReference>
<dbReference type="InterPro" id="IPR043519">
    <property type="entry name" value="NT_sf"/>
</dbReference>
<accession>A0ABS8SKR2</accession>
<reference evidence="5 6" key="1">
    <citation type="journal article" date="2021" name="BMC Genomics">
        <title>Datura genome reveals duplications of psychoactive alkaloid biosynthetic genes and high mutation rate following tissue culture.</title>
        <authorList>
            <person name="Rajewski A."/>
            <person name="Carter-House D."/>
            <person name="Stajich J."/>
            <person name="Litt A."/>
        </authorList>
    </citation>
    <scope>NUCLEOTIDE SEQUENCE [LARGE SCALE GENOMIC DNA]</scope>
    <source>
        <strain evidence="5">AR-01</strain>
    </source>
</reference>
<dbReference type="Gene3D" id="3.30.460.10">
    <property type="entry name" value="Beta Polymerase, domain 2"/>
    <property type="match status" value="1"/>
</dbReference>
<protein>
    <recommendedName>
        <fullName evidence="4">Poly A polymerase head domain-containing protein</fullName>
    </recommendedName>
</protein>
<name>A0ABS8SKR2_DATST</name>
<comment type="caution">
    <text evidence="5">The sequence shown here is derived from an EMBL/GenBank/DDBJ whole genome shotgun (WGS) entry which is preliminary data.</text>
</comment>
<dbReference type="Pfam" id="PF01743">
    <property type="entry name" value="PolyA_pol"/>
    <property type="match status" value="1"/>
</dbReference>
<dbReference type="SUPFAM" id="SSF81301">
    <property type="entry name" value="Nucleotidyltransferase"/>
    <property type="match status" value="1"/>
</dbReference>
<dbReference type="Proteomes" id="UP000823775">
    <property type="component" value="Unassembled WGS sequence"/>
</dbReference>
<keyword evidence="6" id="KW-1185">Reference proteome</keyword>
<evidence type="ECO:0000313" key="5">
    <source>
        <dbReference type="EMBL" id="MCD7459521.1"/>
    </source>
</evidence>
<evidence type="ECO:0000256" key="2">
    <source>
        <dbReference type="ARBA" id="ARBA00022679"/>
    </source>
</evidence>
<evidence type="ECO:0000256" key="3">
    <source>
        <dbReference type="RuleBase" id="RU003953"/>
    </source>
</evidence>
<dbReference type="EMBL" id="JACEIK010000591">
    <property type="protein sequence ID" value="MCD7459521.1"/>
    <property type="molecule type" value="Genomic_DNA"/>
</dbReference>
<keyword evidence="2 3" id="KW-0808">Transferase</keyword>
<sequence length="243" mass="27826">MAAISRDNALLSRLKLKALVSLQNYVFKHTFAECERQSLVCADTGIGSLIEAGQIDFSKWRKLDSRNFGISSSMIPPSSWVVLKILHNEGFEAYLVGGCVRDLILNRIPKDFDIITNARLPQIKKQFHRCNIVGRRFPICRVHVKGSIVEVSSFDTVAKHAEKEEELSVPKMPKGCSQKDFILWKNSMHRDFTVNSLFFNPAVNRIYDYANAMQDLRSLKVYFDMNSATDFSACSLVIWRRLW</sequence>
<proteinExistence type="inferred from homology"/>
<dbReference type="InterPro" id="IPR052191">
    <property type="entry name" value="tRNA_ntf/polyA_polymerase_I"/>
</dbReference>
<gene>
    <name evidence="5" type="ORF">HAX54_041167</name>
</gene>
<dbReference type="PANTHER" id="PTHR43051">
    <property type="entry name" value="POLYNUCLEOTIDE ADENYLYLTRANSFERASE FAMILY PROTEIN"/>
    <property type="match status" value="1"/>
</dbReference>
<organism evidence="5 6">
    <name type="scientific">Datura stramonium</name>
    <name type="common">Jimsonweed</name>
    <name type="synonym">Common thornapple</name>
    <dbReference type="NCBI Taxonomy" id="4076"/>
    <lineage>
        <taxon>Eukaryota</taxon>
        <taxon>Viridiplantae</taxon>
        <taxon>Streptophyta</taxon>
        <taxon>Embryophyta</taxon>
        <taxon>Tracheophyta</taxon>
        <taxon>Spermatophyta</taxon>
        <taxon>Magnoliopsida</taxon>
        <taxon>eudicotyledons</taxon>
        <taxon>Gunneridae</taxon>
        <taxon>Pentapetalae</taxon>
        <taxon>asterids</taxon>
        <taxon>lamiids</taxon>
        <taxon>Solanales</taxon>
        <taxon>Solanaceae</taxon>
        <taxon>Solanoideae</taxon>
        <taxon>Datureae</taxon>
        <taxon>Datura</taxon>
    </lineage>
</organism>
<dbReference type="CDD" id="cd05398">
    <property type="entry name" value="NT_ClassII-CCAase"/>
    <property type="match status" value="1"/>
</dbReference>